<evidence type="ECO:0000313" key="1">
    <source>
        <dbReference type="EMBL" id="TDW99252.1"/>
    </source>
</evidence>
<dbReference type="InterPro" id="IPR052058">
    <property type="entry name" value="Alcohol_O-acetyltransferase"/>
</dbReference>
<dbReference type="SUPFAM" id="SSF52777">
    <property type="entry name" value="CoA-dependent acyltransferases"/>
    <property type="match status" value="2"/>
</dbReference>
<comment type="caution">
    <text evidence="1">The sequence shown here is derived from an EMBL/GenBank/DDBJ whole genome shotgun (WGS) entry which is preliminary data.</text>
</comment>
<sequence>MRRPLSVPERFMWGDGVSPFNGVLTARIKGELTLERLSKAVYRLQEIHPLLCSVIVEDDKGVPFFERSDAPASIPVRVKERQTDDDWIGTSMESWTTVFDGRKQPMMDLVWLRGAGVSELLMTFHHCFCDGRGALRLMNDLLTFLDKPEETVCAPTTLVALDDLIPAHIRKSNGRRIRAYLVAQLIRGFVGASGRRAAPIPRDKDYFIHWRWELESSVRLFETCQRTGVTVNTALCAAFLTAFRTVRGRKAHNRLTCPVDIRKFLPGIEDTLFPIGLSMTLSLSPGASFWDQARDLQQVVSRKVNRLDPYGFLMTMENLHGSVRRIRESLVHGKPRQDCMLSNLGRLNIPWRWSTFELETLYSFTVMGPLGDPTTVVTSTYRERLDFALVSNEIFLPRAEALAIKGEAMDILQKAMV</sequence>
<accession>A0A4V6Q9Y1</accession>
<evidence type="ECO:0000313" key="2">
    <source>
        <dbReference type="Proteomes" id="UP000294498"/>
    </source>
</evidence>
<dbReference type="Proteomes" id="UP000294498">
    <property type="component" value="Unassembled WGS sequence"/>
</dbReference>
<dbReference type="PANTHER" id="PTHR28037:SF1">
    <property type="entry name" value="ALCOHOL O-ACETYLTRANSFERASE 1-RELATED"/>
    <property type="match status" value="1"/>
</dbReference>
<proteinExistence type="predicted"/>
<keyword evidence="2" id="KW-1185">Reference proteome</keyword>
<dbReference type="AlphaFoldDB" id="A0A4V6Q9Y1"/>
<name>A0A4V6Q9Y1_9BACT</name>
<dbReference type="Gene3D" id="3.30.559.10">
    <property type="entry name" value="Chloramphenicol acetyltransferase-like domain"/>
    <property type="match status" value="1"/>
</dbReference>
<dbReference type="InterPro" id="IPR023213">
    <property type="entry name" value="CAT-like_dom_sf"/>
</dbReference>
<organism evidence="1 2">
    <name type="scientific">Dinghuibacter silviterrae</name>
    <dbReference type="NCBI Taxonomy" id="1539049"/>
    <lineage>
        <taxon>Bacteria</taxon>
        <taxon>Pseudomonadati</taxon>
        <taxon>Bacteroidota</taxon>
        <taxon>Chitinophagia</taxon>
        <taxon>Chitinophagales</taxon>
        <taxon>Chitinophagaceae</taxon>
        <taxon>Dinghuibacter</taxon>
    </lineage>
</organism>
<protein>
    <submittedName>
        <fullName evidence="1">Condensation domain-containing protein</fullName>
    </submittedName>
</protein>
<reference evidence="1 2" key="1">
    <citation type="submission" date="2019-03" db="EMBL/GenBank/DDBJ databases">
        <title>Genomic Encyclopedia of Type Strains, Phase IV (KMG-IV): sequencing the most valuable type-strain genomes for metagenomic binning, comparative biology and taxonomic classification.</title>
        <authorList>
            <person name="Goeker M."/>
        </authorList>
    </citation>
    <scope>NUCLEOTIDE SEQUENCE [LARGE SCALE GENOMIC DNA]</scope>
    <source>
        <strain evidence="1 2">DSM 100059</strain>
    </source>
</reference>
<dbReference type="EMBL" id="SODV01000001">
    <property type="protein sequence ID" value="TDW99252.1"/>
    <property type="molecule type" value="Genomic_DNA"/>
</dbReference>
<dbReference type="RefSeq" id="WP_133989792.1">
    <property type="nucleotide sequence ID" value="NZ_SODV01000001.1"/>
</dbReference>
<dbReference type="PANTHER" id="PTHR28037">
    <property type="entry name" value="ALCOHOL O-ACETYLTRANSFERASE 1-RELATED"/>
    <property type="match status" value="1"/>
</dbReference>
<gene>
    <name evidence="1" type="ORF">EDB95_0261</name>
</gene>
<dbReference type="OrthoDB" id="5562587at2"/>
<dbReference type="Gene3D" id="3.30.559.30">
    <property type="entry name" value="Nonribosomal peptide synthetase, condensation domain"/>
    <property type="match status" value="1"/>
</dbReference>